<accession>A0A7T7HNL9</accession>
<evidence type="ECO:0000313" key="2">
    <source>
        <dbReference type="Proteomes" id="UP000596083"/>
    </source>
</evidence>
<gene>
    <name evidence="1" type="ORF">JET14_09395</name>
</gene>
<dbReference type="KEGG" id="mlut:JET14_09395"/>
<dbReference type="Proteomes" id="UP000596083">
    <property type="component" value="Chromosome"/>
</dbReference>
<name>A0A7T7HNL9_9HYPH</name>
<evidence type="ECO:0000313" key="1">
    <source>
        <dbReference type="EMBL" id="QQM32322.1"/>
    </source>
</evidence>
<organism evidence="1 2">
    <name type="scientific">Martelella lutilitoris</name>
    <dbReference type="NCBI Taxonomy" id="2583532"/>
    <lineage>
        <taxon>Bacteria</taxon>
        <taxon>Pseudomonadati</taxon>
        <taxon>Pseudomonadota</taxon>
        <taxon>Alphaproteobacteria</taxon>
        <taxon>Hyphomicrobiales</taxon>
        <taxon>Aurantimonadaceae</taxon>
        <taxon>Martelella</taxon>
    </lineage>
</organism>
<dbReference type="EMBL" id="CP066786">
    <property type="protein sequence ID" value="QQM32322.1"/>
    <property type="molecule type" value="Genomic_DNA"/>
</dbReference>
<dbReference type="AlphaFoldDB" id="A0A7T7HNL9"/>
<dbReference type="RefSeq" id="WP_200337778.1">
    <property type="nucleotide sequence ID" value="NZ_CP066786.1"/>
</dbReference>
<reference evidence="1 2" key="1">
    <citation type="submission" date="2020-12" db="EMBL/GenBank/DDBJ databases">
        <authorList>
            <person name="Zheng R.K."/>
            <person name="Sun C.M."/>
        </authorList>
    </citation>
    <scope>NUCLEOTIDE SEQUENCE [LARGE SCALE GENOMIC DNA]</scope>
    <source>
        <strain evidence="1 2">ZRK001</strain>
    </source>
</reference>
<proteinExistence type="predicted"/>
<sequence>MRDDAPENISFLNSGIGTANLAFAGISSLAREMTAPLTEGAKEPASKGNMHE</sequence>
<protein>
    <submittedName>
        <fullName evidence="1">Uncharacterized protein</fullName>
    </submittedName>
</protein>